<gene>
    <name evidence="6" type="ORF">GCM10022278_35990</name>
</gene>
<dbReference type="RefSeq" id="WP_344809014.1">
    <property type="nucleotide sequence ID" value="NZ_BAABBO010000019.1"/>
</dbReference>
<dbReference type="InterPro" id="IPR029052">
    <property type="entry name" value="Metallo-depent_PP-like"/>
</dbReference>
<evidence type="ECO:0000256" key="4">
    <source>
        <dbReference type="ARBA" id="ARBA00025742"/>
    </source>
</evidence>
<reference evidence="7" key="1">
    <citation type="journal article" date="2019" name="Int. J. Syst. Evol. Microbiol.">
        <title>The Global Catalogue of Microorganisms (GCM) 10K type strain sequencing project: providing services to taxonomists for standard genome sequencing and annotation.</title>
        <authorList>
            <consortium name="The Broad Institute Genomics Platform"/>
            <consortium name="The Broad Institute Genome Sequencing Center for Infectious Disease"/>
            <person name="Wu L."/>
            <person name="Ma J."/>
        </authorList>
    </citation>
    <scope>NUCLEOTIDE SEQUENCE [LARGE SCALE GENOMIC DNA]</scope>
    <source>
        <strain evidence="7">JCM 17555</strain>
    </source>
</reference>
<dbReference type="PANTHER" id="PTHR42988:SF2">
    <property type="entry name" value="CYCLIC NUCLEOTIDE PHOSPHODIESTERASE CBUA0032-RELATED"/>
    <property type="match status" value="1"/>
</dbReference>
<evidence type="ECO:0000259" key="5">
    <source>
        <dbReference type="Pfam" id="PF00149"/>
    </source>
</evidence>
<dbReference type="EMBL" id="BAABBO010000019">
    <property type="protein sequence ID" value="GAA3975961.1"/>
    <property type="molecule type" value="Genomic_DNA"/>
</dbReference>
<name>A0ABP7Q407_9GAMM</name>
<keyword evidence="1" id="KW-0479">Metal-binding</keyword>
<dbReference type="Pfam" id="PF00149">
    <property type="entry name" value="Metallophos"/>
    <property type="match status" value="1"/>
</dbReference>
<dbReference type="Gene3D" id="3.60.21.10">
    <property type="match status" value="1"/>
</dbReference>
<dbReference type="InterPro" id="IPR004843">
    <property type="entry name" value="Calcineurin-like_PHP"/>
</dbReference>
<evidence type="ECO:0000256" key="1">
    <source>
        <dbReference type="ARBA" id="ARBA00022723"/>
    </source>
</evidence>
<keyword evidence="7" id="KW-1185">Reference proteome</keyword>
<dbReference type="SUPFAM" id="SSF56300">
    <property type="entry name" value="Metallo-dependent phosphatases"/>
    <property type="match status" value="1"/>
</dbReference>
<comment type="similarity">
    <text evidence="4">Belongs to the cyclic nucleotide phosphodiesterase class-III family.</text>
</comment>
<dbReference type="Proteomes" id="UP001501337">
    <property type="component" value="Unassembled WGS sequence"/>
</dbReference>
<keyword evidence="3" id="KW-0408">Iron</keyword>
<evidence type="ECO:0000256" key="3">
    <source>
        <dbReference type="ARBA" id="ARBA00023004"/>
    </source>
</evidence>
<evidence type="ECO:0000256" key="2">
    <source>
        <dbReference type="ARBA" id="ARBA00022801"/>
    </source>
</evidence>
<protein>
    <submittedName>
        <fullName evidence="6">Metallophosphoesterase family protein</fullName>
    </submittedName>
</protein>
<keyword evidence="2" id="KW-0378">Hydrolase</keyword>
<feature type="domain" description="Calcineurin-like phosphoesterase" evidence="5">
    <location>
        <begin position="1"/>
        <end position="195"/>
    </location>
</feature>
<organism evidence="6 7">
    <name type="scientific">Allohahella marinimesophila</name>
    <dbReference type="NCBI Taxonomy" id="1054972"/>
    <lineage>
        <taxon>Bacteria</taxon>
        <taxon>Pseudomonadati</taxon>
        <taxon>Pseudomonadota</taxon>
        <taxon>Gammaproteobacteria</taxon>
        <taxon>Oceanospirillales</taxon>
        <taxon>Hahellaceae</taxon>
        <taxon>Allohahella</taxon>
    </lineage>
</organism>
<dbReference type="PANTHER" id="PTHR42988">
    <property type="entry name" value="PHOSPHOHYDROLASE"/>
    <property type="match status" value="1"/>
</dbReference>
<dbReference type="InterPro" id="IPR050884">
    <property type="entry name" value="CNP_phosphodiesterase-III"/>
</dbReference>
<proteinExistence type="inferred from homology"/>
<evidence type="ECO:0000313" key="6">
    <source>
        <dbReference type="EMBL" id="GAA3975961.1"/>
    </source>
</evidence>
<comment type="caution">
    <text evidence="6">The sequence shown here is derived from an EMBL/GenBank/DDBJ whole genome shotgun (WGS) entry which is preliminary data.</text>
</comment>
<sequence>MNILHISDTHFGTEIQATIEALLEHLEEFPSQLVIFSGDITQRARVSEFKAAAAFLRRLPDGPVMIVPGNHDIPLYNVLRRFSSPYGRYDEYLADFSLGQDHMPTFDSDRVSITGLDTTDPARHKDGLITEEHIQLTSERLRAAETHKLKIVFAHQPVDAILEMDEKNIMHNAEPAIRQWAADGMDLYLGGHIHFPFMQPLRIRYPDIAHDAWTAQCGTTFSTRIRNKMPNSFNRICVGETRNETKLERWEYDYGMRRFKLEERVEPWL</sequence>
<evidence type="ECO:0000313" key="7">
    <source>
        <dbReference type="Proteomes" id="UP001501337"/>
    </source>
</evidence>
<accession>A0ABP7Q407</accession>